<dbReference type="Proteomes" id="UP001527866">
    <property type="component" value="Unassembled WGS sequence"/>
</dbReference>
<gene>
    <name evidence="1" type="ORF">O4J56_10955</name>
</gene>
<evidence type="ECO:0000313" key="2">
    <source>
        <dbReference type="Proteomes" id="UP001527866"/>
    </source>
</evidence>
<organism evidence="1 2">
    <name type="scientific">Nocardiopsis endophytica</name>
    <dbReference type="NCBI Taxonomy" id="3018445"/>
    <lineage>
        <taxon>Bacteria</taxon>
        <taxon>Bacillati</taxon>
        <taxon>Actinomycetota</taxon>
        <taxon>Actinomycetes</taxon>
        <taxon>Streptosporangiales</taxon>
        <taxon>Nocardiopsidaceae</taxon>
        <taxon>Nocardiopsis</taxon>
    </lineage>
</organism>
<accession>A0ABT4U2J0</accession>
<name>A0ABT4U2J0_9ACTN</name>
<proteinExistence type="predicted"/>
<dbReference type="EMBL" id="JAQFWQ010000024">
    <property type="protein sequence ID" value="MDA2811156.1"/>
    <property type="molecule type" value="Genomic_DNA"/>
</dbReference>
<evidence type="ECO:0000313" key="1">
    <source>
        <dbReference type="EMBL" id="MDA2811156.1"/>
    </source>
</evidence>
<protein>
    <submittedName>
        <fullName evidence="1">Uncharacterized protein</fullName>
    </submittedName>
</protein>
<keyword evidence="2" id="KW-1185">Reference proteome</keyword>
<comment type="caution">
    <text evidence="1">The sequence shown here is derived from an EMBL/GenBank/DDBJ whole genome shotgun (WGS) entry which is preliminary data.</text>
</comment>
<sequence length="196" mass="20771">MECAERTGECLWVCGECGSIWRDGEDLAGPASAETNSYTSPPGGAVLSEFAPVPVSPRERSTYPKAVRAIEELVSTGFYDPFMLGMPVAEATALIGHVAPENGPVRLRTATGQLAEITIEPPGGPVPMPGDLPAGADLSLVNVSLAEEAINKAGGSSEKTGEFMGRGRLDFRAPETKGELHFVRYRLTQARVRLAD</sequence>
<reference evidence="1 2" key="1">
    <citation type="submission" date="2023-01" db="EMBL/GenBank/DDBJ databases">
        <title>Draft genome sequence of Nocardiopsis sp. RSe5-2 isolated from halophytes.</title>
        <authorList>
            <person name="Duangmal K."/>
            <person name="Chantavorakit T."/>
        </authorList>
    </citation>
    <scope>NUCLEOTIDE SEQUENCE [LARGE SCALE GENOMIC DNA]</scope>
    <source>
        <strain evidence="1 2">RSe5-2</strain>
    </source>
</reference>